<dbReference type="FunFam" id="3.40.605.10:FF:000007">
    <property type="entry name" value="NAD/NADP-dependent betaine aldehyde dehydrogenase"/>
    <property type="match status" value="1"/>
</dbReference>
<evidence type="ECO:0000256" key="1">
    <source>
        <dbReference type="ARBA" id="ARBA00009986"/>
    </source>
</evidence>
<keyword evidence="7" id="KW-1185">Reference proteome</keyword>
<dbReference type="STRING" id="29539.SAMN02745716_0942"/>
<keyword evidence="2 4" id="KW-0560">Oxidoreductase</keyword>
<dbReference type="InterPro" id="IPR015590">
    <property type="entry name" value="Aldehyde_DH_dom"/>
</dbReference>
<organism evidence="6 7">
    <name type="scientific">Thermoleophilum album</name>
    <dbReference type="NCBI Taxonomy" id="29539"/>
    <lineage>
        <taxon>Bacteria</taxon>
        <taxon>Bacillati</taxon>
        <taxon>Actinomycetota</taxon>
        <taxon>Thermoleophilia</taxon>
        <taxon>Thermoleophilales</taxon>
        <taxon>Thermoleophilaceae</taxon>
        <taxon>Thermoleophilum</taxon>
    </lineage>
</organism>
<dbReference type="SUPFAM" id="SSF53720">
    <property type="entry name" value="ALDH-like"/>
    <property type="match status" value="1"/>
</dbReference>
<dbReference type="InterPro" id="IPR029510">
    <property type="entry name" value="Ald_DH_CS_GLU"/>
</dbReference>
<name>A0A1H6FQ40_THEAL</name>
<proteinExistence type="inferred from homology"/>
<dbReference type="AlphaFoldDB" id="A0A1H6FQ40"/>
<dbReference type="GO" id="GO:0016620">
    <property type="term" value="F:oxidoreductase activity, acting on the aldehyde or oxo group of donors, NAD or NADP as acceptor"/>
    <property type="evidence" value="ECO:0007669"/>
    <property type="project" value="InterPro"/>
</dbReference>
<dbReference type="PROSITE" id="PS00070">
    <property type="entry name" value="ALDEHYDE_DEHYDR_CYS"/>
    <property type="match status" value="1"/>
</dbReference>
<evidence type="ECO:0000313" key="7">
    <source>
        <dbReference type="Proteomes" id="UP000222056"/>
    </source>
</evidence>
<evidence type="ECO:0000313" key="6">
    <source>
        <dbReference type="EMBL" id="SEH11973.1"/>
    </source>
</evidence>
<dbReference type="FunFam" id="3.40.309.10:FF:000012">
    <property type="entry name" value="Betaine aldehyde dehydrogenase"/>
    <property type="match status" value="1"/>
</dbReference>
<evidence type="ECO:0000256" key="4">
    <source>
        <dbReference type="RuleBase" id="RU003345"/>
    </source>
</evidence>
<dbReference type="InterPro" id="IPR016160">
    <property type="entry name" value="Ald_DH_CS_CYS"/>
</dbReference>
<feature type="domain" description="Aldehyde dehydrogenase" evidence="5">
    <location>
        <begin position="30"/>
        <end position="493"/>
    </location>
</feature>
<evidence type="ECO:0000259" key="5">
    <source>
        <dbReference type="Pfam" id="PF00171"/>
    </source>
</evidence>
<dbReference type="InterPro" id="IPR016161">
    <property type="entry name" value="Ald_DH/histidinol_DH"/>
</dbReference>
<dbReference type="PROSITE" id="PS00687">
    <property type="entry name" value="ALDEHYDE_DEHYDR_GLU"/>
    <property type="match status" value="1"/>
</dbReference>
<dbReference type="RefSeq" id="WP_093116648.1">
    <property type="nucleotide sequence ID" value="NZ_FNWJ01000001.1"/>
</dbReference>
<evidence type="ECO:0000256" key="2">
    <source>
        <dbReference type="ARBA" id="ARBA00023002"/>
    </source>
</evidence>
<dbReference type="PANTHER" id="PTHR11699">
    <property type="entry name" value="ALDEHYDE DEHYDROGENASE-RELATED"/>
    <property type="match status" value="1"/>
</dbReference>
<dbReference type="Proteomes" id="UP000222056">
    <property type="component" value="Unassembled WGS sequence"/>
</dbReference>
<dbReference type="Gene3D" id="3.40.309.10">
    <property type="entry name" value="Aldehyde Dehydrogenase, Chain A, domain 2"/>
    <property type="match status" value="1"/>
</dbReference>
<dbReference type="EMBL" id="FNWJ01000001">
    <property type="protein sequence ID" value="SEH11973.1"/>
    <property type="molecule type" value="Genomic_DNA"/>
</dbReference>
<reference evidence="7" key="1">
    <citation type="submission" date="2016-10" db="EMBL/GenBank/DDBJ databases">
        <authorList>
            <person name="Varghese N."/>
            <person name="Submissions S."/>
        </authorList>
    </citation>
    <scope>NUCLEOTIDE SEQUENCE [LARGE SCALE GENOMIC DNA]</scope>
    <source>
        <strain evidence="7">ATCC 35263</strain>
    </source>
</reference>
<protein>
    <submittedName>
        <fullName evidence="6">Aldehyde dehydrogenase (Acceptor)</fullName>
    </submittedName>
</protein>
<feature type="active site" evidence="3">
    <location>
        <position position="268"/>
    </location>
</feature>
<gene>
    <name evidence="6" type="ORF">SAMN02745716_0942</name>
</gene>
<comment type="similarity">
    <text evidence="1 4">Belongs to the aldehyde dehydrogenase family.</text>
</comment>
<accession>A0A1H6FQ40</accession>
<dbReference type="InterPro" id="IPR016162">
    <property type="entry name" value="Ald_DH_N"/>
</dbReference>
<dbReference type="Pfam" id="PF00171">
    <property type="entry name" value="Aldedh"/>
    <property type="match status" value="1"/>
</dbReference>
<evidence type="ECO:0000256" key="3">
    <source>
        <dbReference type="PROSITE-ProRule" id="PRU10007"/>
    </source>
</evidence>
<dbReference type="Gene3D" id="3.40.605.10">
    <property type="entry name" value="Aldehyde Dehydrogenase, Chain A, domain 1"/>
    <property type="match status" value="1"/>
</dbReference>
<sequence length="498" mass="53724">MSTQAASNQLLEAVRRFLAEPKRLLIDGEWVEPADGRRFDDPDPSTGETIVAVAHAGEQDVDRAVRAARRAFEERRWHGPPPAQRQRILTRIAELIEEHADELAQIESLDGGKPIALAKRVDVRLAAEHFRYFAGWPTKIEGATLPVSLPNMHCYTRREPVGVCAQIIPWNFPLLMAAWKIAPALAAGCTVVLKPAEQTPLSALRLGELCLEAGVPPGVVNVLTGAGDTGAALVEHPLVAKIAFTGSTAVGREIGAKAGRALKRVTLELGGKSPNVILPDADLERAIKGSFQAIYYNTGQVCTAGSRLFVHKSQFDEVVARLAEQARAAKVGPGLDPSTQIGPLVSREQEQRVRSYIERGVSEGAELVAGGDGQKPIEGGYYVAPTLFVSERDDITIAREEIFGPVLVALPYEDLEEVARRANATEYGLAAGVWTRDVSKAHRMAELLEAGDVYVNIWGPSDPAAPFGGVKASGIGREHGREGLEAYLETKTVWVNLA</sequence>
<dbReference type="OrthoDB" id="6882680at2"/>
<dbReference type="InterPro" id="IPR016163">
    <property type="entry name" value="Ald_DH_C"/>
</dbReference>